<proteinExistence type="predicted"/>
<evidence type="ECO:0000259" key="1">
    <source>
        <dbReference type="Pfam" id="PF00135"/>
    </source>
</evidence>
<dbReference type="InterPro" id="IPR002018">
    <property type="entry name" value="CarbesteraseB"/>
</dbReference>
<name>A0A1L9SI62_9EURO</name>
<dbReference type="InterPro" id="IPR050309">
    <property type="entry name" value="Type-B_Carboxylest/Lipase"/>
</dbReference>
<dbReference type="InterPro" id="IPR029058">
    <property type="entry name" value="AB_hydrolase_fold"/>
</dbReference>
<evidence type="ECO:0000313" key="2">
    <source>
        <dbReference type="EMBL" id="OJJ46827.1"/>
    </source>
</evidence>
<dbReference type="PANTHER" id="PTHR11559">
    <property type="entry name" value="CARBOXYLESTERASE"/>
    <property type="match status" value="1"/>
</dbReference>
<reference evidence="3" key="1">
    <citation type="journal article" date="2017" name="Genome Biol.">
        <title>Comparative genomics reveals high biological diversity and specific adaptations in the industrially and medically important fungal genus Aspergillus.</title>
        <authorList>
            <person name="de Vries R.P."/>
            <person name="Riley R."/>
            <person name="Wiebenga A."/>
            <person name="Aguilar-Osorio G."/>
            <person name="Amillis S."/>
            <person name="Uchima C.A."/>
            <person name="Anderluh G."/>
            <person name="Asadollahi M."/>
            <person name="Askin M."/>
            <person name="Barry K."/>
            <person name="Battaglia E."/>
            <person name="Bayram O."/>
            <person name="Benocci T."/>
            <person name="Braus-Stromeyer S.A."/>
            <person name="Caldana C."/>
            <person name="Canovas D."/>
            <person name="Cerqueira G.C."/>
            <person name="Chen F."/>
            <person name="Chen W."/>
            <person name="Choi C."/>
            <person name="Clum A."/>
            <person name="Dos Santos R.A."/>
            <person name="Damasio A.R."/>
            <person name="Diallinas G."/>
            <person name="Emri T."/>
            <person name="Fekete E."/>
            <person name="Flipphi M."/>
            <person name="Freyberg S."/>
            <person name="Gallo A."/>
            <person name="Gournas C."/>
            <person name="Habgood R."/>
            <person name="Hainaut M."/>
            <person name="Harispe M.L."/>
            <person name="Henrissat B."/>
            <person name="Hilden K.S."/>
            <person name="Hope R."/>
            <person name="Hossain A."/>
            <person name="Karabika E."/>
            <person name="Karaffa L."/>
            <person name="Karanyi Z."/>
            <person name="Krasevec N."/>
            <person name="Kuo A."/>
            <person name="Kusch H."/>
            <person name="LaButti K."/>
            <person name="Lagendijk E.L."/>
            <person name="Lapidus A."/>
            <person name="Levasseur A."/>
            <person name="Lindquist E."/>
            <person name="Lipzen A."/>
            <person name="Logrieco A.F."/>
            <person name="MacCabe A."/>
            <person name="Maekelae M.R."/>
            <person name="Malavazi I."/>
            <person name="Melin P."/>
            <person name="Meyer V."/>
            <person name="Mielnichuk N."/>
            <person name="Miskei M."/>
            <person name="Molnar A.P."/>
            <person name="Mule G."/>
            <person name="Ngan C.Y."/>
            <person name="Orejas M."/>
            <person name="Orosz E."/>
            <person name="Ouedraogo J.P."/>
            <person name="Overkamp K.M."/>
            <person name="Park H.-S."/>
            <person name="Perrone G."/>
            <person name="Piumi F."/>
            <person name="Punt P.J."/>
            <person name="Ram A.F."/>
            <person name="Ramon A."/>
            <person name="Rauscher S."/>
            <person name="Record E."/>
            <person name="Riano-Pachon D.M."/>
            <person name="Robert V."/>
            <person name="Roehrig J."/>
            <person name="Ruller R."/>
            <person name="Salamov A."/>
            <person name="Salih N.S."/>
            <person name="Samson R.A."/>
            <person name="Sandor E."/>
            <person name="Sanguinetti M."/>
            <person name="Schuetze T."/>
            <person name="Sepcic K."/>
            <person name="Shelest E."/>
            <person name="Sherlock G."/>
            <person name="Sophianopoulou V."/>
            <person name="Squina F.M."/>
            <person name="Sun H."/>
            <person name="Susca A."/>
            <person name="Todd R.B."/>
            <person name="Tsang A."/>
            <person name="Unkles S.E."/>
            <person name="van de Wiele N."/>
            <person name="van Rossen-Uffink D."/>
            <person name="Oliveira J.V."/>
            <person name="Vesth T.C."/>
            <person name="Visser J."/>
            <person name="Yu J.-H."/>
            <person name="Zhou M."/>
            <person name="Andersen M.R."/>
            <person name="Archer D.B."/>
            <person name="Baker S.E."/>
            <person name="Benoit I."/>
            <person name="Brakhage A.A."/>
            <person name="Braus G.H."/>
            <person name="Fischer R."/>
            <person name="Frisvad J.C."/>
            <person name="Goldman G.H."/>
            <person name="Houbraken J."/>
            <person name="Oakley B."/>
            <person name="Pocsi I."/>
            <person name="Scazzocchio C."/>
            <person name="Seiboth B."/>
            <person name="vanKuyk P.A."/>
            <person name="Wortman J."/>
            <person name="Dyer P.S."/>
            <person name="Grigoriev I.V."/>
        </authorList>
    </citation>
    <scope>NUCLEOTIDE SEQUENCE [LARGE SCALE GENOMIC DNA]</scope>
    <source>
        <strain evidence="3">CBS 506.65</strain>
    </source>
</reference>
<dbReference type="GeneID" id="34615717"/>
<protein>
    <recommendedName>
        <fullName evidence="1">Carboxylesterase type B domain-containing protein</fullName>
    </recommendedName>
</protein>
<dbReference type="AlphaFoldDB" id="A0A1L9SI62"/>
<dbReference type="SUPFAM" id="SSF53474">
    <property type="entry name" value="alpha/beta-Hydrolases"/>
    <property type="match status" value="1"/>
</dbReference>
<feature type="domain" description="Carboxylesterase type B" evidence="1">
    <location>
        <begin position="9"/>
        <end position="346"/>
    </location>
</feature>
<dbReference type="Gene3D" id="3.40.50.1820">
    <property type="entry name" value="alpha/beta hydrolase"/>
    <property type="match status" value="1"/>
</dbReference>
<feature type="domain" description="Carboxylesterase type B" evidence="1">
    <location>
        <begin position="351"/>
        <end position="458"/>
    </location>
</feature>
<dbReference type="STRING" id="1073090.A0A1L9SI62"/>
<dbReference type="VEuPathDB" id="FungiDB:ASPZODRAFT_64683"/>
<evidence type="ECO:0000313" key="3">
    <source>
        <dbReference type="Proteomes" id="UP000184188"/>
    </source>
</evidence>
<dbReference type="EMBL" id="KV878341">
    <property type="protein sequence ID" value="OJJ46827.1"/>
    <property type="molecule type" value="Genomic_DNA"/>
</dbReference>
<dbReference type="Pfam" id="PF00135">
    <property type="entry name" value="COesterase"/>
    <property type="match status" value="2"/>
</dbReference>
<dbReference type="OrthoDB" id="408631at2759"/>
<dbReference type="RefSeq" id="XP_022581337.1">
    <property type="nucleotide sequence ID" value="XM_022729253.1"/>
</dbReference>
<dbReference type="Proteomes" id="UP000184188">
    <property type="component" value="Unassembled WGS sequence"/>
</dbReference>
<gene>
    <name evidence="2" type="ORF">ASPZODRAFT_64683</name>
</gene>
<accession>A0A1L9SI62</accession>
<sequence length="485" mass="53273">MSGKELITVDCSIGATTGFIDSKYPRVAQFLGVPFAEPPTGPRRWLPPVPKAPVASIDATEFGPSCPQVVDVFKTTYNTDVREFVINDATSEDCLSLCIWTPVAAVNKAQGTASALPVIVWVTGGAYLGGGNTVPYQNPAPWVESSQRHIVVSINYRLNIFGFPNAAGLPLTEQNLGTLDQRLGLEWVHKHIGAFGGDPDRLTYWGQSAGARSVDCHGFSYADNSLVRGVILNSGAALLPLNVNDPTHSHFSFVAKSLGFPGGDAAAELDFMRQQPAERLTKFREEHTKTGAEPILRFQPIVDGRTELECEDYEARLRDGRFSKVPVIIGTTADEGNSLVPYNPESCDVEASRKLTKMIFDDPADKTISLRSKHTPIFRYLYQDPAAPSESSFPNISPRPWMRAYHSSELPLIFGTHDLFRGESTEQEYKLSRAWQDLYLAFAEDGAEGLRAKGWLDVSQGKAVIFGSGDQGWELVDSKELTRKE</sequence>
<organism evidence="2 3">
    <name type="scientific">Penicilliopsis zonata CBS 506.65</name>
    <dbReference type="NCBI Taxonomy" id="1073090"/>
    <lineage>
        <taxon>Eukaryota</taxon>
        <taxon>Fungi</taxon>
        <taxon>Dikarya</taxon>
        <taxon>Ascomycota</taxon>
        <taxon>Pezizomycotina</taxon>
        <taxon>Eurotiomycetes</taxon>
        <taxon>Eurotiomycetidae</taxon>
        <taxon>Eurotiales</taxon>
        <taxon>Aspergillaceae</taxon>
        <taxon>Penicilliopsis</taxon>
    </lineage>
</organism>
<keyword evidence="3" id="KW-1185">Reference proteome</keyword>